<name>A0ABS1XPX3_9ACTN</name>
<dbReference type="Proteomes" id="UP000601027">
    <property type="component" value="Unassembled WGS sequence"/>
</dbReference>
<comment type="caution">
    <text evidence="1">The sequence shown here is derived from an EMBL/GenBank/DDBJ whole genome shotgun (WGS) entry which is preliminary data.</text>
</comment>
<keyword evidence="2" id="KW-1185">Reference proteome</keyword>
<sequence length="66" mass="6960">MAAGDLPRTQAIVGRFTTDAQASAKGTSAYVVIPNPRGLQVDEHPFTNDLVRALRDAGVPLRSVVA</sequence>
<proteinExistence type="predicted"/>
<dbReference type="EMBL" id="JAEVHM010000012">
    <property type="protein sequence ID" value="MBM0231249.1"/>
    <property type="molecule type" value="Genomic_DNA"/>
</dbReference>
<evidence type="ECO:0000313" key="1">
    <source>
        <dbReference type="EMBL" id="MBM0231249.1"/>
    </source>
</evidence>
<evidence type="ECO:0000313" key="2">
    <source>
        <dbReference type="Proteomes" id="UP000601027"/>
    </source>
</evidence>
<reference evidence="1 2" key="1">
    <citation type="submission" date="2021-01" db="EMBL/GenBank/DDBJ databases">
        <title>Draft genome sequence of Micromonospora sp. strain STR1_7.</title>
        <authorList>
            <person name="Karlyshev A."/>
            <person name="Jawad R."/>
        </authorList>
    </citation>
    <scope>NUCLEOTIDE SEQUENCE [LARGE SCALE GENOMIC DNA]</scope>
    <source>
        <strain evidence="1 2">STR1-7</strain>
    </source>
</reference>
<gene>
    <name evidence="1" type="ORF">JNW91_04775</name>
</gene>
<protein>
    <submittedName>
        <fullName evidence="1">Uncharacterized protein</fullName>
    </submittedName>
</protein>
<organism evidence="1 2">
    <name type="scientific">Micromonospora parastrephiae</name>
    <dbReference type="NCBI Taxonomy" id="2806101"/>
    <lineage>
        <taxon>Bacteria</taxon>
        <taxon>Bacillati</taxon>
        <taxon>Actinomycetota</taxon>
        <taxon>Actinomycetes</taxon>
        <taxon>Micromonosporales</taxon>
        <taxon>Micromonosporaceae</taxon>
        <taxon>Micromonospora</taxon>
    </lineage>
</organism>
<accession>A0ABS1XPX3</accession>